<dbReference type="PROSITE" id="PS50894">
    <property type="entry name" value="HPT"/>
    <property type="match status" value="1"/>
</dbReference>
<feature type="modified residue" description="Phosphohistidine" evidence="6">
    <location>
        <position position="48"/>
    </location>
</feature>
<accession>A0A5C6AA53</accession>
<comment type="catalytic activity">
    <reaction evidence="1">
        <text>ATP + protein L-histidine = ADP + protein N-phospho-L-histidine.</text>
        <dbReference type="EC" id="2.7.13.3"/>
    </reaction>
</comment>
<feature type="modified residue" description="4-aspartylphosphate" evidence="7">
    <location>
        <position position="894"/>
    </location>
</feature>
<dbReference type="InterPro" id="IPR036097">
    <property type="entry name" value="HisK_dim/P_sf"/>
</dbReference>
<gene>
    <name evidence="13" type="primary">cheA_2</name>
    <name evidence="13" type="ORF">Pla100_27130</name>
</gene>
<dbReference type="InterPro" id="IPR003594">
    <property type="entry name" value="HATPase_dom"/>
</dbReference>
<organism evidence="13 14">
    <name type="scientific">Neorhodopirellula pilleata</name>
    <dbReference type="NCBI Taxonomy" id="2714738"/>
    <lineage>
        <taxon>Bacteria</taxon>
        <taxon>Pseudomonadati</taxon>
        <taxon>Planctomycetota</taxon>
        <taxon>Planctomycetia</taxon>
        <taxon>Pirellulales</taxon>
        <taxon>Pirellulaceae</taxon>
        <taxon>Neorhodopirellula</taxon>
    </lineage>
</organism>
<sequence>MDDSELLVEFVEEAREHLGDIEIQLLQIEAMGADIDANLVNTVFRAIHSVKGAAGFLGLSQINAVSHRLEDVLNRIRDRVLIPDPFNVDVMLKAADRLKTMIESIETSNETDNSAICQKLDEILTGQIGGVSHAGEAEAETEPAAEAESKPRRRKTKRADVAAKAAAEVDSESSTKNKPTRRSGSAAQPNTPSPKSRSRKRAATSDVSVAARASETLDVITDNMADVEKPAPAPVAPLATKPPAVAESAAADSKPADKMASDPTIRVGVRVLDRLMNLAGELVLGRNQLVQAVNAQSSSRNADQRRNDSKVARNSMDVSSKLDSIAANLDQVTTELQEAIMQTRMQPIGNVFNKFPRVIRDLSASLGKQITLRTEGNEVETDKTIIEAIADPLTHLVRNSCDHGVETPDVRVAAGKPANGTVVLKAYHQAGKVMIEIVDDGAGINPEKLKAKALEKGIIDAQTAAKMSDREAVNLIFAPGFSTAAAITAVSGRGVGMDVVRTNIEKIGGSVEVHSTLGKGSTVHITLPLTLAIVPSMIVSVGGRPYALPQSGIVELVQTDGKEKCIQTASSAEVLRLRGQLLPLIRMNDILSCSDSVVSADRPDPNDCQLVVFESGRHRFALAVDRVLDSEEIVVKPLGRHLSNLPLMAGSTILGDGRVALILDAAGIAARISLRKDSEPDAPDELETQAVSVDRQRLVLLSTSAHDRFAVSMDIVSRIERVDVNKIEKIGNEKLLQYRGTTLPLLSIDDVATVTEMETTDHVYVVVFRVYGHEVGLIAPHLHDIRDCDLSAGVQNSTERGVAGIAVIDNLSTRLLDLYGMTEIVRPDWFERPEEVPSSGPARLLVCEDSAFFRTFLIKTLKEVGHQVTACIDGELGWTELDQHPHDYDLLLTDVEMPNLDGFELTRRVRADSRFKRLPIIALTSLADDESNRIGRAAGVSDYQVKMNKPDLLASIHQLVGHARCQKKSPSSSEKLALEAHA</sequence>
<dbReference type="InterPro" id="IPR051315">
    <property type="entry name" value="Bact_Chemotaxis_CheA"/>
</dbReference>
<dbReference type="InterPro" id="IPR004105">
    <property type="entry name" value="CheA-like_dim"/>
</dbReference>
<dbReference type="Pfam" id="PF01584">
    <property type="entry name" value="CheW"/>
    <property type="match status" value="2"/>
</dbReference>
<dbReference type="SUPFAM" id="SSF55874">
    <property type="entry name" value="ATPase domain of HSP90 chaperone/DNA topoisomerase II/histidine kinase"/>
    <property type="match status" value="1"/>
</dbReference>
<evidence type="ECO:0000256" key="8">
    <source>
        <dbReference type="SAM" id="MobiDB-lite"/>
    </source>
</evidence>
<evidence type="ECO:0000259" key="11">
    <source>
        <dbReference type="PROSITE" id="PS50851"/>
    </source>
</evidence>
<dbReference type="PRINTS" id="PR00344">
    <property type="entry name" value="BCTRLSENSOR"/>
</dbReference>
<dbReference type="RefSeq" id="WP_146578192.1">
    <property type="nucleotide sequence ID" value="NZ_SJPM01000005.1"/>
</dbReference>
<evidence type="ECO:0000256" key="7">
    <source>
        <dbReference type="PROSITE-ProRule" id="PRU00169"/>
    </source>
</evidence>
<keyword evidence="5" id="KW-0418">Kinase</keyword>
<dbReference type="PANTHER" id="PTHR43395:SF1">
    <property type="entry name" value="CHEMOTAXIS PROTEIN CHEA"/>
    <property type="match status" value="1"/>
</dbReference>
<dbReference type="InterPro" id="IPR036061">
    <property type="entry name" value="CheW-like_dom_sf"/>
</dbReference>
<dbReference type="OrthoDB" id="9803176at2"/>
<dbReference type="PROSITE" id="PS50851">
    <property type="entry name" value="CHEW"/>
    <property type="match status" value="1"/>
</dbReference>
<dbReference type="Gene3D" id="2.30.30.40">
    <property type="entry name" value="SH3 Domains"/>
    <property type="match status" value="1"/>
</dbReference>
<feature type="domain" description="Response regulatory" evidence="10">
    <location>
        <begin position="843"/>
        <end position="961"/>
    </location>
</feature>
<dbReference type="PANTHER" id="PTHR43395">
    <property type="entry name" value="SENSOR HISTIDINE KINASE CHEA"/>
    <property type="match status" value="1"/>
</dbReference>
<dbReference type="EC" id="2.7.13.3" evidence="2"/>
<feature type="region of interest" description="Disordered" evidence="8">
    <location>
        <begin position="132"/>
        <end position="210"/>
    </location>
</feature>
<dbReference type="SMART" id="SM00448">
    <property type="entry name" value="REC"/>
    <property type="match status" value="1"/>
</dbReference>
<evidence type="ECO:0000256" key="4">
    <source>
        <dbReference type="ARBA" id="ARBA00022679"/>
    </source>
</evidence>
<proteinExistence type="predicted"/>
<dbReference type="InterPro" id="IPR037006">
    <property type="entry name" value="CheA-like_homodim_sf"/>
</dbReference>
<evidence type="ECO:0000256" key="2">
    <source>
        <dbReference type="ARBA" id="ARBA00012438"/>
    </source>
</evidence>
<comment type="caution">
    <text evidence="13">The sequence shown here is derived from an EMBL/GenBank/DDBJ whole genome shotgun (WGS) entry which is preliminary data.</text>
</comment>
<dbReference type="Pfam" id="PF01627">
    <property type="entry name" value="Hpt"/>
    <property type="match status" value="1"/>
</dbReference>
<dbReference type="CDD" id="cd00731">
    <property type="entry name" value="CheA_reg"/>
    <property type="match status" value="1"/>
</dbReference>
<feature type="compositionally biased region" description="Basic and acidic residues" evidence="8">
    <location>
        <begin position="302"/>
        <end position="311"/>
    </location>
</feature>
<dbReference type="InterPro" id="IPR002545">
    <property type="entry name" value="CheW-lke_dom"/>
</dbReference>
<dbReference type="CDD" id="cd00088">
    <property type="entry name" value="HPT"/>
    <property type="match status" value="1"/>
</dbReference>
<dbReference type="SUPFAM" id="SSF47226">
    <property type="entry name" value="Histidine-containing phosphotransfer domain, HPT domain"/>
    <property type="match status" value="1"/>
</dbReference>
<dbReference type="SMART" id="SM00073">
    <property type="entry name" value="HPT"/>
    <property type="match status" value="1"/>
</dbReference>
<dbReference type="GO" id="GO:0005737">
    <property type="term" value="C:cytoplasm"/>
    <property type="evidence" value="ECO:0007669"/>
    <property type="project" value="InterPro"/>
</dbReference>
<dbReference type="Gene3D" id="3.30.565.10">
    <property type="entry name" value="Histidine kinase-like ATPase, C-terminal domain"/>
    <property type="match status" value="1"/>
</dbReference>
<dbReference type="GO" id="GO:0006935">
    <property type="term" value="P:chemotaxis"/>
    <property type="evidence" value="ECO:0007669"/>
    <property type="project" value="InterPro"/>
</dbReference>
<dbReference type="InterPro" id="IPR036641">
    <property type="entry name" value="HPT_dom_sf"/>
</dbReference>
<dbReference type="AlphaFoldDB" id="A0A5C6AA53"/>
<dbReference type="EMBL" id="SJPM01000005">
    <property type="protein sequence ID" value="TWT96237.1"/>
    <property type="molecule type" value="Genomic_DNA"/>
</dbReference>
<evidence type="ECO:0000313" key="14">
    <source>
        <dbReference type="Proteomes" id="UP000316213"/>
    </source>
</evidence>
<evidence type="ECO:0000259" key="12">
    <source>
        <dbReference type="PROSITE" id="PS50894"/>
    </source>
</evidence>
<evidence type="ECO:0000259" key="9">
    <source>
        <dbReference type="PROSITE" id="PS50109"/>
    </source>
</evidence>
<dbReference type="Gene3D" id="1.10.287.560">
    <property type="entry name" value="Histidine kinase CheA-like, homodimeric domain"/>
    <property type="match status" value="1"/>
</dbReference>
<reference evidence="13 14" key="1">
    <citation type="submission" date="2019-02" db="EMBL/GenBank/DDBJ databases">
        <title>Deep-cultivation of Planctomycetes and their phenomic and genomic characterization uncovers novel biology.</title>
        <authorList>
            <person name="Wiegand S."/>
            <person name="Jogler M."/>
            <person name="Boedeker C."/>
            <person name="Pinto D."/>
            <person name="Vollmers J."/>
            <person name="Rivas-Marin E."/>
            <person name="Kohn T."/>
            <person name="Peeters S.H."/>
            <person name="Heuer A."/>
            <person name="Rast P."/>
            <person name="Oberbeckmann S."/>
            <person name="Bunk B."/>
            <person name="Jeske O."/>
            <person name="Meyerdierks A."/>
            <person name="Storesund J.E."/>
            <person name="Kallscheuer N."/>
            <person name="Luecker S."/>
            <person name="Lage O.M."/>
            <person name="Pohl T."/>
            <person name="Merkel B.J."/>
            <person name="Hornburger P."/>
            <person name="Mueller R.-W."/>
            <person name="Bruemmer F."/>
            <person name="Labrenz M."/>
            <person name="Spormann A.M."/>
            <person name="Op Den Camp H."/>
            <person name="Overmann J."/>
            <person name="Amann R."/>
            <person name="Jetten M.S.M."/>
            <person name="Mascher T."/>
            <person name="Medema M.H."/>
            <person name="Devos D.P."/>
            <person name="Kaster A.-K."/>
            <person name="Ovreas L."/>
            <person name="Rohde M."/>
            <person name="Galperin M.Y."/>
            <person name="Jogler C."/>
        </authorList>
    </citation>
    <scope>NUCLEOTIDE SEQUENCE [LARGE SCALE GENOMIC DNA]</scope>
    <source>
        <strain evidence="13 14">Pla100</strain>
    </source>
</reference>
<keyword evidence="14" id="KW-1185">Reference proteome</keyword>
<dbReference type="SMART" id="SM00260">
    <property type="entry name" value="CheW"/>
    <property type="match status" value="2"/>
</dbReference>
<evidence type="ECO:0000256" key="3">
    <source>
        <dbReference type="ARBA" id="ARBA00022553"/>
    </source>
</evidence>
<dbReference type="InterPro" id="IPR011006">
    <property type="entry name" value="CheY-like_superfamily"/>
</dbReference>
<evidence type="ECO:0000256" key="5">
    <source>
        <dbReference type="ARBA" id="ARBA00022777"/>
    </source>
</evidence>
<name>A0A5C6AA53_9BACT</name>
<dbReference type="InterPro" id="IPR004358">
    <property type="entry name" value="Sig_transdc_His_kin-like_C"/>
</dbReference>
<feature type="domain" description="Histidine kinase" evidence="9">
    <location>
        <begin position="277"/>
        <end position="531"/>
    </location>
</feature>
<evidence type="ECO:0000256" key="6">
    <source>
        <dbReference type="PROSITE-ProRule" id="PRU00110"/>
    </source>
</evidence>
<feature type="region of interest" description="Disordered" evidence="8">
    <location>
        <begin position="230"/>
        <end position="260"/>
    </location>
</feature>
<dbReference type="SUPFAM" id="SSF47384">
    <property type="entry name" value="Homodimeric domain of signal transducing histidine kinase"/>
    <property type="match status" value="1"/>
</dbReference>
<dbReference type="Pfam" id="PF00072">
    <property type="entry name" value="Response_reg"/>
    <property type="match status" value="1"/>
</dbReference>
<dbReference type="InterPro" id="IPR036890">
    <property type="entry name" value="HATPase_C_sf"/>
</dbReference>
<dbReference type="InterPro" id="IPR005467">
    <property type="entry name" value="His_kinase_dom"/>
</dbReference>
<feature type="region of interest" description="Disordered" evidence="8">
    <location>
        <begin position="294"/>
        <end position="317"/>
    </location>
</feature>
<evidence type="ECO:0000256" key="1">
    <source>
        <dbReference type="ARBA" id="ARBA00000085"/>
    </source>
</evidence>
<dbReference type="Pfam" id="PF02895">
    <property type="entry name" value="H-kinase_dim"/>
    <property type="match status" value="1"/>
</dbReference>
<dbReference type="CDD" id="cd16916">
    <property type="entry name" value="HATPase_CheA-like"/>
    <property type="match status" value="1"/>
</dbReference>
<dbReference type="PROSITE" id="PS50109">
    <property type="entry name" value="HIS_KIN"/>
    <property type="match status" value="1"/>
</dbReference>
<evidence type="ECO:0000313" key="13">
    <source>
        <dbReference type="EMBL" id="TWT96237.1"/>
    </source>
</evidence>
<feature type="domain" description="HPt" evidence="12">
    <location>
        <begin position="1"/>
        <end position="105"/>
    </location>
</feature>
<dbReference type="Proteomes" id="UP000316213">
    <property type="component" value="Unassembled WGS sequence"/>
</dbReference>
<dbReference type="FunFam" id="3.30.565.10:FF:000016">
    <property type="entry name" value="Chemotaxis protein CheA, putative"/>
    <property type="match status" value="1"/>
</dbReference>
<dbReference type="SMART" id="SM00387">
    <property type="entry name" value="HATPase_c"/>
    <property type="match status" value="1"/>
</dbReference>
<keyword evidence="3 7" id="KW-0597">Phosphoprotein</keyword>
<keyword evidence="4 13" id="KW-0808">Transferase</keyword>
<dbReference type="Pfam" id="PF02518">
    <property type="entry name" value="HATPase_c"/>
    <property type="match status" value="1"/>
</dbReference>
<dbReference type="Gene3D" id="1.20.120.160">
    <property type="entry name" value="HPT domain"/>
    <property type="match status" value="1"/>
</dbReference>
<dbReference type="SUPFAM" id="SSF50341">
    <property type="entry name" value="CheW-like"/>
    <property type="match status" value="2"/>
</dbReference>
<dbReference type="Gene3D" id="2.40.50.180">
    <property type="entry name" value="CheA-289, Domain 4"/>
    <property type="match status" value="1"/>
</dbReference>
<dbReference type="SMART" id="SM01231">
    <property type="entry name" value="H-kinase_dim"/>
    <property type="match status" value="1"/>
</dbReference>
<feature type="compositionally biased region" description="Polar residues" evidence="8">
    <location>
        <begin position="172"/>
        <end position="195"/>
    </location>
</feature>
<dbReference type="GO" id="GO:0000155">
    <property type="term" value="F:phosphorelay sensor kinase activity"/>
    <property type="evidence" value="ECO:0007669"/>
    <property type="project" value="InterPro"/>
</dbReference>
<feature type="domain" description="CheW-like" evidence="11">
    <location>
        <begin position="533"/>
        <end position="674"/>
    </location>
</feature>
<dbReference type="InterPro" id="IPR001789">
    <property type="entry name" value="Sig_transdc_resp-reg_receiver"/>
</dbReference>
<evidence type="ECO:0000259" key="10">
    <source>
        <dbReference type="PROSITE" id="PS50110"/>
    </source>
</evidence>
<dbReference type="SUPFAM" id="SSF52172">
    <property type="entry name" value="CheY-like"/>
    <property type="match status" value="1"/>
</dbReference>
<protein>
    <recommendedName>
        <fullName evidence="2">histidine kinase</fullName>
        <ecNumber evidence="2">2.7.13.3</ecNumber>
    </recommendedName>
</protein>
<dbReference type="InterPro" id="IPR008207">
    <property type="entry name" value="Sig_transdc_His_kin_Hpt_dom"/>
</dbReference>
<dbReference type="Gene3D" id="3.40.50.2300">
    <property type="match status" value="1"/>
</dbReference>
<dbReference type="PROSITE" id="PS50110">
    <property type="entry name" value="RESPONSE_REGULATORY"/>
    <property type="match status" value="1"/>
</dbReference>